<proteinExistence type="predicted"/>
<organism evidence="1 2">
    <name type="scientific">Stephania cephalantha</name>
    <dbReference type="NCBI Taxonomy" id="152367"/>
    <lineage>
        <taxon>Eukaryota</taxon>
        <taxon>Viridiplantae</taxon>
        <taxon>Streptophyta</taxon>
        <taxon>Embryophyta</taxon>
        <taxon>Tracheophyta</taxon>
        <taxon>Spermatophyta</taxon>
        <taxon>Magnoliopsida</taxon>
        <taxon>Ranunculales</taxon>
        <taxon>Menispermaceae</taxon>
        <taxon>Menispermoideae</taxon>
        <taxon>Cissampelideae</taxon>
        <taxon>Stephania</taxon>
    </lineage>
</organism>
<dbReference type="Proteomes" id="UP001419268">
    <property type="component" value="Unassembled WGS sequence"/>
</dbReference>
<name>A0AAP0JH00_9MAGN</name>
<dbReference type="AlphaFoldDB" id="A0AAP0JH00"/>
<evidence type="ECO:0000313" key="2">
    <source>
        <dbReference type="Proteomes" id="UP001419268"/>
    </source>
</evidence>
<evidence type="ECO:0000313" key="1">
    <source>
        <dbReference type="EMBL" id="KAK9133231.1"/>
    </source>
</evidence>
<sequence length="50" mass="5545">MNSTALDIVKCCFGYCEMLCICPTGFTYLGSSFLCFTECEPRTSSERKAS</sequence>
<dbReference type="EMBL" id="JBBNAG010000005">
    <property type="protein sequence ID" value="KAK9133231.1"/>
    <property type="molecule type" value="Genomic_DNA"/>
</dbReference>
<gene>
    <name evidence="1" type="ORF">Scep_012759</name>
</gene>
<keyword evidence="2" id="KW-1185">Reference proteome</keyword>
<comment type="caution">
    <text evidence="1">The sequence shown here is derived from an EMBL/GenBank/DDBJ whole genome shotgun (WGS) entry which is preliminary data.</text>
</comment>
<accession>A0AAP0JH00</accession>
<reference evidence="1 2" key="1">
    <citation type="submission" date="2024-01" db="EMBL/GenBank/DDBJ databases">
        <title>Genome assemblies of Stephania.</title>
        <authorList>
            <person name="Yang L."/>
        </authorList>
    </citation>
    <scope>NUCLEOTIDE SEQUENCE [LARGE SCALE GENOMIC DNA]</scope>
    <source>
        <strain evidence="1">JXDWG</strain>
        <tissue evidence="1">Leaf</tissue>
    </source>
</reference>
<protein>
    <submittedName>
        <fullName evidence="1">Uncharacterized protein</fullName>
    </submittedName>
</protein>